<evidence type="ECO:0000313" key="2">
    <source>
        <dbReference type="EMBL" id="MBW32587.1"/>
    </source>
</evidence>
<sequence length="77" mass="8714">MRNRLIFAFSSFSPSLVLTCLPFPLTPESFRSSVRKQNVRSARLPPHCHLVDFCTFHSFSLGINFNDSAMNAPFYSG</sequence>
<accession>A0A2M3ZVJ2</accession>
<evidence type="ECO:0000256" key="1">
    <source>
        <dbReference type="SAM" id="SignalP"/>
    </source>
</evidence>
<name>A0A2M3ZVJ2_9DIPT</name>
<organism evidence="2">
    <name type="scientific">Anopheles braziliensis</name>
    <dbReference type="NCBI Taxonomy" id="58242"/>
    <lineage>
        <taxon>Eukaryota</taxon>
        <taxon>Metazoa</taxon>
        <taxon>Ecdysozoa</taxon>
        <taxon>Arthropoda</taxon>
        <taxon>Hexapoda</taxon>
        <taxon>Insecta</taxon>
        <taxon>Pterygota</taxon>
        <taxon>Neoptera</taxon>
        <taxon>Endopterygota</taxon>
        <taxon>Diptera</taxon>
        <taxon>Nematocera</taxon>
        <taxon>Culicoidea</taxon>
        <taxon>Culicidae</taxon>
        <taxon>Anophelinae</taxon>
        <taxon>Anopheles</taxon>
    </lineage>
</organism>
<feature type="chain" id="PRO_5014875971" evidence="1">
    <location>
        <begin position="20"/>
        <end position="77"/>
    </location>
</feature>
<feature type="signal peptide" evidence="1">
    <location>
        <begin position="1"/>
        <end position="19"/>
    </location>
</feature>
<dbReference type="AlphaFoldDB" id="A0A2M3ZVJ2"/>
<proteinExistence type="predicted"/>
<protein>
    <submittedName>
        <fullName evidence="2">Putative secreted peptide</fullName>
    </submittedName>
</protein>
<reference evidence="2" key="1">
    <citation type="submission" date="2018-01" db="EMBL/GenBank/DDBJ databases">
        <title>An insight into the sialome of Amazonian anophelines.</title>
        <authorList>
            <person name="Ribeiro J.M."/>
            <person name="Scarpassa V."/>
            <person name="Calvo E."/>
        </authorList>
    </citation>
    <scope>NUCLEOTIDE SEQUENCE</scope>
    <source>
        <tissue evidence="2">Salivary glands</tissue>
    </source>
</reference>
<keyword evidence="1" id="KW-0732">Signal</keyword>
<dbReference type="EMBL" id="GGFM01011836">
    <property type="protein sequence ID" value="MBW32587.1"/>
    <property type="molecule type" value="Transcribed_RNA"/>
</dbReference>